<evidence type="ECO:0000256" key="1">
    <source>
        <dbReference type="SAM" id="MobiDB-lite"/>
    </source>
</evidence>
<feature type="region of interest" description="Disordered" evidence="1">
    <location>
        <begin position="142"/>
        <end position="194"/>
    </location>
</feature>
<protein>
    <submittedName>
        <fullName evidence="2">DUF3618 domain-containing protein</fullName>
    </submittedName>
</protein>
<feature type="compositionally biased region" description="Basic and acidic residues" evidence="1">
    <location>
        <begin position="178"/>
        <end position="194"/>
    </location>
</feature>
<keyword evidence="3" id="KW-1185">Reference proteome</keyword>
<feature type="region of interest" description="Disordered" evidence="1">
    <location>
        <begin position="1"/>
        <end position="22"/>
    </location>
</feature>
<feature type="compositionally biased region" description="Basic and acidic residues" evidence="1">
    <location>
        <begin position="8"/>
        <end position="22"/>
    </location>
</feature>
<name>A0ABW2TJ88_9PSEU</name>
<sequence>MGATPDQIRTEIEHTRADLTQDVNRLADRTSPKRIAHRQTDKARRGVGRLRDRVMGTLDDAKSGMSDTGETIKEHAHQAGDALREAPQAVRSQTQGSPLAAGLVAFGAGLLTAGLLPTTEVERRAGGKLRDSDQLDTLKQEATEAAKGIGEDLGQTAKQAAQHVQETATDSAHQVADAAKDEGARTAERAKGEV</sequence>
<dbReference type="InterPro" id="IPR022062">
    <property type="entry name" value="DUF3618"/>
</dbReference>
<dbReference type="SUPFAM" id="SSF58113">
    <property type="entry name" value="Apolipoprotein A-I"/>
    <property type="match status" value="1"/>
</dbReference>
<organism evidence="2 3">
    <name type="scientific">Actinokineospora soli</name>
    <dbReference type="NCBI Taxonomy" id="1048753"/>
    <lineage>
        <taxon>Bacteria</taxon>
        <taxon>Bacillati</taxon>
        <taxon>Actinomycetota</taxon>
        <taxon>Actinomycetes</taxon>
        <taxon>Pseudonocardiales</taxon>
        <taxon>Pseudonocardiaceae</taxon>
        <taxon>Actinokineospora</taxon>
    </lineage>
</organism>
<dbReference type="EMBL" id="JBHTEY010000004">
    <property type="protein sequence ID" value="MFC7613283.1"/>
    <property type="molecule type" value="Genomic_DNA"/>
</dbReference>
<evidence type="ECO:0000313" key="2">
    <source>
        <dbReference type="EMBL" id="MFC7613283.1"/>
    </source>
</evidence>
<dbReference type="Proteomes" id="UP001596512">
    <property type="component" value="Unassembled WGS sequence"/>
</dbReference>
<evidence type="ECO:0000313" key="3">
    <source>
        <dbReference type="Proteomes" id="UP001596512"/>
    </source>
</evidence>
<accession>A0ABW2TJ88</accession>
<reference evidence="3" key="1">
    <citation type="journal article" date="2019" name="Int. J. Syst. Evol. Microbiol.">
        <title>The Global Catalogue of Microorganisms (GCM) 10K type strain sequencing project: providing services to taxonomists for standard genome sequencing and annotation.</title>
        <authorList>
            <consortium name="The Broad Institute Genomics Platform"/>
            <consortium name="The Broad Institute Genome Sequencing Center for Infectious Disease"/>
            <person name="Wu L."/>
            <person name="Ma J."/>
        </authorList>
    </citation>
    <scope>NUCLEOTIDE SEQUENCE [LARGE SCALE GENOMIC DNA]</scope>
    <source>
        <strain evidence="3">JCM 17695</strain>
    </source>
</reference>
<comment type="caution">
    <text evidence="2">The sequence shown here is derived from an EMBL/GenBank/DDBJ whole genome shotgun (WGS) entry which is preliminary data.</text>
</comment>
<gene>
    <name evidence="2" type="ORF">ACFQV2_06320</name>
</gene>
<dbReference type="Pfam" id="PF12277">
    <property type="entry name" value="DUF3618"/>
    <property type="match status" value="1"/>
</dbReference>
<proteinExistence type="predicted"/>
<feature type="compositionally biased region" description="Polar residues" evidence="1">
    <location>
        <begin position="156"/>
        <end position="172"/>
    </location>
</feature>